<proteinExistence type="predicted"/>
<dbReference type="Proteomes" id="UP000276133">
    <property type="component" value="Unassembled WGS sequence"/>
</dbReference>
<organism evidence="1 2">
    <name type="scientific">Brachionus plicatilis</name>
    <name type="common">Marine rotifer</name>
    <name type="synonym">Brachionus muelleri</name>
    <dbReference type="NCBI Taxonomy" id="10195"/>
    <lineage>
        <taxon>Eukaryota</taxon>
        <taxon>Metazoa</taxon>
        <taxon>Spiralia</taxon>
        <taxon>Gnathifera</taxon>
        <taxon>Rotifera</taxon>
        <taxon>Eurotatoria</taxon>
        <taxon>Monogononta</taxon>
        <taxon>Pseudotrocha</taxon>
        <taxon>Ploima</taxon>
        <taxon>Brachionidae</taxon>
        <taxon>Brachionus</taxon>
    </lineage>
</organism>
<keyword evidence="2" id="KW-1185">Reference proteome</keyword>
<gene>
    <name evidence="1" type="ORF">BpHYR1_011545</name>
</gene>
<sequence length="60" mass="7097">MICKRGKYLSWEKMLGIFCPESTRVDSNFFQKSFKLNCINSISSRVDKKIYRVDSSRLKN</sequence>
<comment type="caution">
    <text evidence="1">The sequence shown here is derived from an EMBL/GenBank/DDBJ whole genome shotgun (WGS) entry which is preliminary data.</text>
</comment>
<name>A0A3M7R015_BRAPC</name>
<evidence type="ECO:0000313" key="2">
    <source>
        <dbReference type="Proteomes" id="UP000276133"/>
    </source>
</evidence>
<dbReference type="EMBL" id="REGN01004671">
    <property type="protein sequence ID" value="RNA16618.1"/>
    <property type="molecule type" value="Genomic_DNA"/>
</dbReference>
<evidence type="ECO:0000313" key="1">
    <source>
        <dbReference type="EMBL" id="RNA16618.1"/>
    </source>
</evidence>
<dbReference type="AlphaFoldDB" id="A0A3M7R015"/>
<reference evidence="1 2" key="1">
    <citation type="journal article" date="2018" name="Sci. Rep.">
        <title>Genomic signatures of local adaptation to the degree of environmental predictability in rotifers.</title>
        <authorList>
            <person name="Franch-Gras L."/>
            <person name="Hahn C."/>
            <person name="Garcia-Roger E.M."/>
            <person name="Carmona M.J."/>
            <person name="Serra M."/>
            <person name="Gomez A."/>
        </authorList>
    </citation>
    <scope>NUCLEOTIDE SEQUENCE [LARGE SCALE GENOMIC DNA]</scope>
    <source>
        <strain evidence="1">HYR1</strain>
    </source>
</reference>
<accession>A0A3M7R015</accession>
<protein>
    <submittedName>
        <fullName evidence="1">Uncharacterized protein</fullName>
    </submittedName>
</protein>